<organism evidence="2 3">
    <name type="scientific">Prorocentrum cordatum</name>
    <dbReference type="NCBI Taxonomy" id="2364126"/>
    <lineage>
        <taxon>Eukaryota</taxon>
        <taxon>Sar</taxon>
        <taxon>Alveolata</taxon>
        <taxon>Dinophyceae</taxon>
        <taxon>Prorocentrales</taxon>
        <taxon>Prorocentraceae</taxon>
        <taxon>Prorocentrum</taxon>
    </lineage>
</organism>
<proteinExistence type="predicted"/>
<accession>A0ABN9PRK7</accession>
<dbReference type="Proteomes" id="UP001189429">
    <property type="component" value="Unassembled WGS sequence"/>
</dbReference>
<feature type="region of interest" description="Disordered" evidence="1">
    <location>
        <begin position="68"/>
        <end position="99"/>
    </location>
</feature>
<name>A0ABN9PRK7_9DINO</name>
<feature type="region of interest" description="Disordered" evidence="1">
    <location>
        <begin position="1"/>
        <end position="50"/>
    </location>
</feature>
<feature type="compositionally biased region" description="Low complexity" evidence="1">
    <location>
        <begin position="20"/>
        <end position="34"/>
    </location>
</feature>
<evidence type="ECO:0000313" key="2">
    <source>
        <dbReference type="EMBL" id="CAK0795776.1"/>
    </source>
</evidence>
<evidence type="ECO:0000256" key="1">
    <source>
        <dbReference type="SAM" id="MobiDB-lite"/>
    </source>
</evidence>
<feature type="region of interest" description="Disordered" evidence="1">
    <location>
        <begin position="128"/>
        <end position="180"/>
    </location>
</feature>
<evidence type="ECO:0000313" key="3">
    <source>
        <dbReference type="Proteomes" id="UP001189429"/>
    </source>
</evidence>
<protein>
    <submittedName>
        <fullName evidence="2">Uncharacterized protein</fullName>
    </submittedName>
</protein>
<sequence>MARAVGTSGAPRQPPPATLRGSFGSGRPRPSGGPLAQPGPRAWPQGRGCPAPLAGMFRASDIFGRTAGGAERPSVVKTASDAPGGKRLLSTGSAGPVSRTWDPASGQFVEDEIPAEVQHLMGLGKRARAGPAPEQTQGAAWGEGHGLKEPRVLNPVGLAPPQSRGQAGGSKVAHPEVDRNAPSVEYRGFSKVDLNDRYFERQNCQINGRPTYWGVDGQYFIYWQGPLSRWSICDVGSLAAVRAGQLPGWAYKQDHRHLSGAAGWMEAWDGSWREPEIEVCFRSAAGHKPQWEDPTAQQAVSAVEFRGFAMRELSARYLLRPSEMLQGKPSYWDPSGVYFLYWQQQMRRWAICDLKCIEAVREGQCPGWAYRRDSGHFANACGWVEMRDSEWTDAKVETAVISTCSKGLKVELSGFGKQELNTQYVERPDEVVQGRVTFWDPSDSYFIYWQSAMKRWAVCDLVSLPQAKAGDPPGWAFRTDSQHFTRSAGVWMEAHGREWRRAEVACTVLEGTVRPDAAAVKTEQAADDARLSAEQYKTLVRRVYEQKNPGKLPDLPAILDRYEGTEHELFSMVCEKYQVDADEFAAAEAAAKAAEEQPPGGEEEEEEYAHLAGAECPELTAREYATLVQNVYLRHNAKKLSDMGRLLVKYKGRERELLHEVCAKYGESPAVLHARCEREKRQAPAAVAEPV</sequence>
<keyword evidence="3" id="KW-1185">Reference proteome</keyword>
<gene>
    <name evidence="2" type="ORF">PCOR1329_LOCUS5333</name>
</gene>
<comment type="caution">
    <text evidence="2">The sequence shown here is derived from an EMBL/GenBank/DDBJ whole genome shotgun (WGS) entry which is preliminary data.</text>
</comment>
<reference evidence="2" key="1">
    <citation type="submission" date="2023-10" db="EMBL/GenBank/DDBJ databases">
        <authorList>
            <person name="Chen Y."/>
            <person name="Shah S."/>
            <person name="Dougan E. K."/>
            <person name="Thang M."/>
            <person name="Chan C."/>
        </authorList>
    </citation>
    <scope>NUCLEOTIDE SEQUENCE [LARGE SCALE GENOMIC DNA]</scope>
</reference>
<dbReference type="EMBL" id="CAUYUJ010001403">
    <property type="protein sequence ID" value="CAK0795776.1"/>
    <property type="molecule type" value="Genomic_DNA"/>
</dbReference>